<keyword evidence="2" id="KW-0812">Transmembrane</keyword>
<keyword evidence="4" id="KW-1185">Reference proteome</keyword>
<evidence type="ECO:0000313" key="4">
    <source>
        <dbReference type="Proteomes" id="UP001180536"/>
    </source>
</evidence>
<keyword evidence="2" id="KW-0472">Membrane</keyword>
<dbReference type="Proteomes" id="UP001180536">
    <property type="component" value="Unassembled WGS sequence"/>
</dbReference>
<name>A0ABU1ZDV0_9BURK</name>
<comment type="caution">
    <text evidence="3">The sequence shown here is derived from an EMBL/GenBank/DDBJ whole genome shotgun (WGS) entry which is preliminary data.</text>
</comment>
<dbReference type="RefSeq" id="WP_157275585.1">
    <property type="nucleotide sequence ID" value="NZ_JAVDXQ010000006.1"/>
</dbReference>
<protein>
    <submittedName>
        <fullName evidence="3">Uncharacterized protein</fullName>
    </submittedName>
</protein>
<reference evidence="3 4" key="1">
    <citation type="submission" date="2023-07" db="EMBL/GenBank/DDBJ databases">
        <title>Sorghum-associated microbial communities from plants grown in Nebraska, USA.</title>
        <authorList>
            <person name="Schachtman D."/>
        </authorList>
    </citation>
    <scope>NUCLEOTIDE SEQUENCE [LARGE SCALE GENOMIC DNA]</scope>
    <source>
        <strain evidence="3 4">BE310</strain>
    </source>
</reference>
<accession>A0ABU1ZDV0</accession>
<evidence type="ECO:0000313" key="3">
    <source>
        <dbReference type="EMBL" id="MDR7298797.1"/>
    </source>
</evidence>
<proteinExistence type="predicted"/>
<feature type="compositionally biased region" description="Basic and acidic residues" evidence="1">
    <location>
        <begin position="49"/>
        <end position="58"/>
    </location>
</feature>
<organism evidence="3 4">
    <name type="scientific">Pelomonas aquatica</name>
    <dbReference type="NCBI Taxonomy" id="431058"/>
    <lineage>
        <taxon>Bacteria</taxon>
        <taxon>Pseudomonadati</taxon>
        <taxon>Pseudomonadota</taxon>
        <taxon>Betaproteobacteria</taxon>
        <taxon>Burkholderiales</taxon>
        <taxon>Sphaerotilaceae</taxon>
        <taxon>Roseateles</taxon>
    </lineage>
</organism>
<keyword evidence="2" id="KW-1133">Transmembrane helix</keyword>
<sequence length="58" mass="6456">MDPTLTWLVLIAAAVLIVLGAVRFDMFAARWRELFIGTPRPDQPPPPKMAEHDPLGES</sequence>
<evidence type="ECO:0000256" key="2">
    <source>
        <dbReference type="SAM" id="Phobius"/>
    </source>
</evidence>
<dbReference type="EMBL" id="JAVDXQ010000006">
    <property type="protein sequence ID" value="MDR7298797.1"/>
    <property type="molecule type" value="Genomic_DNA"/>
</dbReference>
<feature type="region of interest" description="Disordered" evidence="1">
    <location>
        <begin position="38"/>
        <end position="58"/>
    </location>
</feature>
<gene>
    <name evidence="3" type="ORF">J2X16_004165</name>
</gene>
<evidence type="ECO:0000256" key="1">
    <source>
        <dbReference type="SAM" id="MobiDB-lite"/>
    </source>
</evidence>
<feature type="transmembrane region" description="Helical" evidence="2">
    <location>
        <begin position="6"/>
        <end position="24"/>
    </location>
</feature>